<dbReference type="AlphaFoldDB" id="A0AAD5XPT3"/>
<dbReference type="GO" id="GO:0005814">
    <property type="term" value="C:centriole"/>
    <property type="evidence" value="ECO:0007669"/>
    <property type="project" value="TreeGrafter"/>
</dbReference>
<dbReference type="GO" id="GO:0000922">
    <property type="term" value="C:spindle pole"/>
    <property type="evidence" value="ECO:0007669"/>
    <property type="project" value="TreeGrafter"/>
</dbReference>
<name>A0AAD5XPT3_9FUNG</name>
<feature type="compositionally biased region" description="Polar residues" evidence="1">
    <location>
        <begin position="517"/>
        <end position="526"/>
    </location>
</feature>
<keyword evidence="3" id="KW-1185">Reference proteome</keyword>
<feature type="compositionally biased region" description="Basic and acidic residues" evidence="1">
    <location>
        <begin position="479"/>
        <end position="494"/>
    </location>
</feature>
<feature type="compositionally biased region" description="Basic and acidic residues" evidence="1">
    <location>
        <begin position="157"/>
        <end position="166"/>
    </location>
</feature>
<feature type="compositionally biased region" description="Polar residues" evidence="1">
    <location>
        <begin position="239"/>
        <end position="252"/>
    </location>
</feature>
<accession>A0AAD5XPT3</accession>
<feature type="compositionally biased region" description="Polar residues" evidence="1">
    <location>
        <begin position="345"/>
        <end position="369"/>
    </location>
</feature>
<organism evidence="2 3">
    <name type="scientific">Geranomyces variabilis</name>
    <dbReference type="NCBI Taxonomy" id="109894"/>
    <lineage>
        <taxon>Eukaryota</taxon>
        <taxon>Fungi</taxon>
        <taxon>Fungi incertae sedis</taxon>
        <taxon>Chytridiomycota</taxon>
        <taxon>Chytridiomycota incertae sedis</taxon>
        <taxon>Chytridiomycetes</taxon>
        <taxon>Spizellomycetales</taxon>
        <taxon>Powellomycetaceae</taxon>
        <taxon>Geranomyces</taxon>
    </lineage>
</organism>
<evidence type="ECO:0000256" key="1">
    <source>
        <dbReference type="SAM" id="MobiDB-lite"/>
    </source>
</evidence>
<feature type="region of interest" description="Disordered" evidence="1">
    <location>
        <begin position="561"/>
        <end position="640"/>
    </location>
</feature>
<feature type="compositionally biased region" description="Low complexity" evidence="1">
    <location>
        <begin position="561"/>
        <end position="576"/>
    </location>
</feature>
<dbReference type="PANTHER" id="PTHR44414:SF1">
    <property type="entry name" value="PROTEIN NEDD1"/>
    <property type="match status" value="1"/>
</dbReference>
<feature type="compositionally biased region" description="Basic and acidic residues" evidence="1">
    <location>
        <begin position="133"/>
        <end position="150"/>
    </location>
</feature>
<dbReference type="GO" id="GO:0000278">
    <property type="term" value="P:mitotic cell cycle"/>
    <property type="evidence" value="ECO:0007669"/>
    <property type="project" value="TreeGrafter"/>
</dbReference>
<dbReference type="PANTHER" id="PTHR44414">
    <property type="entry name" value="PROTEIN NEDD1"/>
    <property type="match status" value="1"/>
</dbReference>
<dbReference type="Proteomes" id="UP001212152">
    <property type="component" value="Unassembled WGS sequence"/>
</dbReference>
<feature type="compositionally biased region" description="Pro residues" evidence="1">
    <location>
        <begin position="577"/>
        <end position="587"/>
    </location>
</feature>
<reference evidence="2" key="1">
    <citation type="submission" date="2020-05" db="EMBL/GenBank/DDBJ databases">
        <title>Phylogenomic resolution of chytrid fungi.</title>
        <authorList>
            <person name="Stajich J.E."/>
            <person name="Amses K."/>
            <person name="Simmons R."/>
            <person name="Seto K."/>
            <person name="Myers J."/>
            <person name="Bonds A."/>
            <person name="Quandt C.A."/>
            <person name="Barry K."/>
            <person name="Liu P."/>
            <person name="Grigoriev I."/>
            <person name="Longcore J.E."/>
            <person name="James T.Y."/>
        </authorList>
    </citation>
    <scope>NUCLEOTIDE SEQUENCE</scope>
    <source>
        <strain evidence="2">JEL0379</strain>
    </source>
</reference>
<feature type="region of interest" description="Disordered" evidence="1">
    <location>
        <begin position="1"/>
        <end position="529"/>
    </location>
</feature>
<feature type="compositionally biased region" description="Basic and acidic residues" evidence="1">
    <location>
        <begin position="507"/>
        <end position="516"/>
    </location>
</feature>
<gene>
    <name evidence="2" type="primary">NEDD1</name>
    <name evidence="2" type="ORF">HDU87_007425</name>
</gene>
<dbReference type="GO" id="GO:0005737">
    <property type="term" value="C:cytoplasm"/>
    <property type="evidence" value="ECO:0007669"/>
    <property type="project" value="TreeGrafter"/>
</dbReference>
<feature type="compositionally biased region" description="Low complexity" evidence="1">
    <location>
        <begin position="588"/>
        <end position="612"/>
    </location>
</feature>
<dbReference type="EMBL" id="JADGJQ010000007">
    <property type="protein sequence ID" value="KAJ3183003.1"/>
    <property type="molecule type" value="Genomic_DNA"/>
</dbReference>
<dbReference type="GO" id="GO:0007020">
    <property type="term" value="P:microtubule nucleation"/>
    <property type="evidence" value="ECO:0007669"/>
    <property type="project" value="TreeGrafter"/>
</dbReference>
<dbReference type="GO" id="GO:0036064">
    <property type="term" value="C:ciliary basal body"/>
    <property type="evidence" value="ECO:0007669"/>
    <property type="project" value="TreeGrafter"/>
</dbReference>
<feature type="compositionally biased region" description="Polar residues" evidence="1">
    <location>
        <begin position="432"/>
        <end position="444"/>
    </location>
</feature>
<sequence>MGMFSPVSKPADRAAATTRTESAPAVHRSRSSVGEPGTSAVSTARRPTTTRSTVAQPPSAAATASRSTTVPAERASSSTVTASLRRVASNGLEKSEVQQNAVPRRVVTSSSAAGHEPVAPQEHLVKPAPDSNALRDYRKAAAERRARSEEASAATASDRDRHERAPAAKVDGAVRSTRTEREGKPRVLSARTPSPQAEPDVASQPEPSRLFASMMNDNPNMFSPLGKNQYAKPAAKTADASSVKPSEQTSWTRGGGSSSGPPPPMPQFKTTTSRVRDTSAPQREGFSDRRLTTEKNTTASGVSTTNPATTNGEYVEDLSRRSKAQSTETRAHSRAAPTPRPAVESRQTLQSTPPSQHGESAIASTTTPSRPAAPHEPIAADAGYATRLSDDTLRPPRTRAVSSSSFGDVEAAAMRERLAAAAAAAAAATPDRGSSNNPRQQTATPRAIPDGRALPPRHRHGDDDDADARQREPPTPPAVRERAVSDDRVKKQRPEASISLPSSSRQEPLRELERSPRSGNATTAGTTRPAIVSACAATAAANGGIASSASAGKATVNGTKTYTPMMTPAATTTTTATPPPRHQPQPQQPQHLKQPAQRVVSGGSGSQSSCSARSDDDGDHVAHDVRGDSPSRFQSDAKAQWYKAPQTQAQVSDTDAASGDTFQHRVLRSVIDDCLDEFRTQMRADVQNLHLDMIREFWRQKAEIQELLAAYSPNEVMIQELHELRRENARLRGRNY</sequence>
<dbReference type="InterPro" id="IPR052818">
    <property type="entry name" value="NEDD1_Spindle_Assembly"/>
</dbReference>
<feature type="compositionally biased region" description="Polar residues" evidence="1">
    <location>
        <begin position="294"/>
        <end position="312"/>
    </location>
</feature>
<feature type="compositionally biased region" description="Basic and acidic residues" evidence="1">
    <location>
        <begin position="613"/>
        <end position="629"/>
    </location>
</feature>
<evidence type="ECO:0000313" key="2">
    <source>
        <dbReference type="EMBL" id="KAJ3183003.1"/>
    </source>
</evidence>
<protein>
    <submittedName>
        <fullName evidence="2">Protein nedd1</fullName>
    </submittedName>
</protein>
<evidence type="ECO:0000313" key="3">
    <source>
        <dbReference type="Proteomes" id="UP001212152"/>
    </source>
</evidence>
<dbReference type="GO" id="GO:0043015">
    <property type="term" value="F:gamma-tubulin binding"/>
    <property type="evidence" value="ECO:0007669"/>
    <property type="project" value="TreeGrafter"/>
</dbReference>
<feature type="compositionally biased region" description="Low complexity" evidence="1">
    <location>
        <begin position="419"/>
        <end position="428"/>
    </location>
</feature>
<proteinExistence type="predicted"/>
<comment type="caution">
    <text evidence="2">The sequence shown here is derived from an EMBL/GenBank/DDBJ whole genome shotgun (WGS) entry which is preliminary data.</text>
</comment>
<feature type="compositionally biased region" description="Polar residues" evidence="1">
    <location>
        <begin position="97"/>
        <end position="112"/>
    </location>
</feature>
<feature type="compositionally biased region" description="Low complexity" evidence="1">
    <location>
        <begin position="38"/>
        <end position="72"/>
    </location>
</feature>